<dbReference type="Gene3D" id="2.60.40.1120">
    <property type="entry name" value="Carboxypeptidase-like, regulatory domain"/>
    <property type="match status" value="4"/>
</dbReference>
<dbReference type="SUPFAM" id="SSF49265">
    <property type="entry name" value="Fibronectin type III"/>
    <property type="match status" value="1"/>
</dbReference>
<reference evidence="5" key="1">
    <citation type="submission" date="2017-09" db="EMBL/GenBank/DDBJ databases">
        <title>Depth-based differentiation of microbial function through sediment-hosted aquifers and enrichment of novel symbionts in the deep terrestrial subsurface.</title>
        <authorList>
            <person name="Probst A.J."/>
            <person name="Ladd B."/>
            <person name="Jarett J.K."/>
            <person name="Geller-Mcgrath D.E."/>
            <person name="Sieber C.M.K."/>
            <person name="Emerson J.B."/>
            <person name="Anantharaman K."/>
            <person name="Thomas B.C."/>
            <person name="Malmstrom R."/>
            <person name="Stieglmeier M."/>
            <person name="Klingl A."/>
            <person name="Woyke T."/>
            <person name="Ryan C.M."/>
            <person name="Banfield J.F."/>
        </authorList>
    </citation>
    <scope>NUCLEOTIDE SEQUENCE [LARGE SCALE GENOMIC DNA]</scope>
</reference>
<gene>
    <name evidence="4" type="ORF">COY93_00230</name>
</gene>
<evidence type="ECO:0000256" key="2">
    <source>
        <dbReference type="SAM" id="MobiDB-lite"/>
    </source>
</evidence>
<protein>
    <recommendedName>
        <fullName evidence="3">Fibronectin type-III domain-containing protein</fullName>
    </recommendedName>
</protein>
<evidence type="ECO:0000313" key="4">
    <source>
        <dbReference type="EMBL" id="PIY63381.1"/>
    </source>
</evidence>
<organism evidence="4 5">
    <name type="scientific">Candidatus Uhrbacteria bacterium CG_4_10_14_0_8_um_filter_58_22</name>
    <dbReference type="NCBI Taxonomy" id="1975029"/>
    <lineage>
        <taxon>Bacteria</taxon>
        <taxon>Candidatus Uhriibacteriota</taxon>
    </lineage>
</organism>
<dbReference type="InterPro" id="IPR032812">
    <property type="entry name" value="SbsA_Ig"/>
</dbReference>
<dbReference type="InterPro" id="IPR008969">
    <property type="entry name" value="CarboxyPept-like_regulatory"/>
</dbReference>
<dbReference type="InterPro" id="IPR013783">
    <property type="entry name" value="Ig-like_fold"/>
</dbReference>
<evidence type="ECO:0000259" key="3">
    <source>
        <dbReference type="PROSITE" id="PS50853"/>
    </source>
</evidence>
<sequence length="2846" mass="291030">MKLSPFFKRMSRRPAETLLTLLLVVASSGLGSLVAPLPAMAASTITVSTSGLINGGFPGAPIPASSPASAVLKLSVTASSALQTLNSVTVNFSGTGLVQADLADIATDASSGVALYDDEGGMVGNFDGTDSVITLAASPDWTGETTNITLTPATPVSLTSGTPVIFYVAIRTSALLVNDHRIVASVPASGVVTSDGNGPAVTFNAFELRADTAPAQIVSAGGFVGSASVNVRFNKPVQRVGSGSLIAASFTYIDGGGVAQTISSVTHVPGQDFATLTMSSVLDAEDIDGTPATVAAAFEAIADMGGNIIGTDAVEMASAIEISTSTIPTAIIGTTYTTVSPLVAFSAVGGTSPYTFESAGEPDVEVLTNAGLSLVSDGGTYKITGTVLSVPGSYPLYVRVTDSTDGVHQEAVRRYNLNVGTSAGAVPGVTSVVPGGAPLGASSLAVAITGSNTHFSGSSTVQFISGGSADANVTATISSSTATALNLSVSVAGGATVGPHDVRVTTGAEIVEMPGGFGVFPAGDSGLNLQNPTDSATGIPMPPTFNFSPSTNSSAATYRLTLKSTSDFSSAALWDYAFPKPADAENSNGSHCNLTGCNVNYGAGSFRIITQPTPLEPNTTYYWQVRTYSEAPSAVSDVVTPLEGTPVRGFTTISSVMDIMPPNIMHRPVFQATASTDLTLLARVDDNFASPTSTPALTTTVNYCVGVDCNPASGTQASGTSIGNGFFTFTVPGASIGIAGTVVRYYLGASDGTNSAIFMDMDETPFRVTSIAAGIGTITGSVVNDSDECAVGIQGATVFAEGTGFMTTTDGSCEYTLSGLPTGIYDIVALKAGYADRIINGIPAGSTSIVFSLPMGFGGGFGGDGTRPHVMFTGPSENSTGIPGGDSHFKVFVAFDKPMSQSSITDTGNLTVNEINPATGELTNITSRGDWDYYASSAGVDRVPPASNMAVFSLSQVGCDGSPCTLGDGKTIAVIVSDSATDTSGNSVMGNQPDGSFSFTFSTGTTFSGSFGEGEVYGMGEFIPPHVIGMTPPPGSLDVPVDRRVVVSFSDAMADDTIGTYLLKNYIKLYSVSGVTETDVSSLISATTLDSAKRNATLTFTGSLTASTRYRLKVLGGAKAATGLTVGPPESSNAVMFTGEFRTGTGTDVGIPTVNGTFPDSGATGIPVNLNAVSIGFSRDMDMTTISTSTVYLSVGSTSVNGTVEYRAAERTAYFVPRSALTASTTYTINVTTGAQALNGTAIATAVARSFTTGSADVLAPSIQFGNADDFSLAMTFSEPMNAARATDTINFAASVLKPANYVLKYATMGEDSSAGTVLTVPAAATFSYDQVTNTVKIAGYHADAIDPATLRGKELYVAVTGVKDLSGNSITTDDGANTARMMILNSAITQGALGPMGMTGDSFSDQGGFMPDNFDSGTFGFAPQAEVRPFNTMPGQLTIYGIRLPISRQIPASGAVVVTFPIGFDVSAARQDVNSPMRQDLNGPGTGTVTFKCATAGAPTGASCSGTANADDAGATQGGLAGDGVVVDTASRSVKIYLSAATNVEGHDFLTVDIAGIRNTTVPKDMNTSGYTADIKTKNGTTLLETATSMPFFIQSGGTGSFTVDGTITATGNVSSGTMQVYLMSPLTGPLETTSTNFSGGETAAYSFTGLPAGEFMISTDQLVLIDAAEYVGKANPERIGLTANKTYDFTMASVSSGGTVVTVNLTGPANEPLDVFAGSPTGFRVKQVTLNGGGTGSVTLNLPNGEWSVGVGPQMPKGFSGSPPAPSYLPPRNKQATIVNPVCTVDGTVGCTIAFALTISDKTIRGLVKDGSGKVMANAEVFAYSPNGGFGTNATTATDGGFTLNVVNGSYIVGASIPGMPTSKEVPVVVTDHATTYLLIDGSSTAITPAAAATTFILKVAKPDYTISGRVTDGTSIVQGASVYAYRTNGPGHADVMTDSSGNYTLYVGAGTWNVGAFLPQYGRLSEQSVTVSTANVTSINFSPSQTGTGTFYTVSGTVISGGTPVSGAFVRLMGNNTNNEVMTSVDGTYSMKVPSCATASCYTLKAFAPSIGEFPPLAAFSVTGDTAGKDFTLAAPRTLTVTFSASVARGFVDMFATNGSGARIDVSNSTVATLTLPDGNYRVRVDVPGTAIGPSDISGDGYNSTTGVFTVSAANTALTVTLPTRRTVTGKVTDGTNNIANAWVEIVNPTTGIHFGAQTDSTAGPGANFSFSVADGTYFINATKPGYFRQPTTIIVGADTTTQTLVMTAATTTIAGQVLIGASGAANAFVRGEKMGGGFSGTQADANGSYILPVDSGEWKVYAVAEGYQEAGYASNPIDVSGGSVTGKNITLTTAVNMASPRSRPITPSSGGTIDDEDSGLRLNVPANALGTSNSSGTLTARETNNVRSTDTAYLVMAYDSETDAYVPAAKELSATDSDGNPITNLEGSVSLEMDYTVAELAATRSATDSSIDTRAEADMLTMAYWDATNQSWTPLPSTVTYRDADGNIVNEPEDDLSNVSIVTVSATTDHFSLYAPIVSTDPSAPSTPSGLAASATSTSQISLSWTQASGATGYDIYRSTTVGGTYSRLGSEPTVSSGSTVTYSDTGLSASTTYYYKISAINASGESASSSAVSATTSSAGGGGGGGGRSSGSVIPPTVAPVTDQSASDSFVDSSSSFPTGTHERTAYSETEMAAPSVDTTGVGAYSSEVAIFNTPTIDVDKGILPPAADVWLPCVGGGLIKTQDGSAVYYCGKNGRRYVFPHQNIYSTWYDNFDSVESVPNEDLAAVPLAGTVTYRPGVRMVKIQSDPKVYAVSRNGLLRWVSSEEMATELYGPNWNRQIDDVNPAFFFSYTIGDPIEAAE</sequence>
<proteinExistence type="predicted"/>
<dbReference type="InterPro" id="IPR003961">
    <property type="entry name" value="FN3_dom"/>
</dbReference>
<feature type="region of interest" description="Disordered" evidence="2">
    <location>
        <begin position="2617"/>
        <end position="2667"/>
    </location>
</feature>
<feature type="compositionally biased region" description="Low complexity" evidence="2">
    <location>
        <begin position="2650"/>
        <end position="2662"/>
    </location>
</feature>
<dbReference type="Gene3D" id="2.60.40.1220">
    <property type="match status" value="3"/>
</dbReference>
<evidence type="ECO:0000256" key="1">
    <source>
        <dbReference type="ARBA" id="ARBA00022729"/>
    </source>
</evidence>
<dbReference type="Pfam" id="PF13620">
    <property type="entry name" value="CarboxypepD_reg"/>
    <property type="match status" value="2"/>
</dbReference>
<feature type="region of interest" description="Disordered" evidence="2">
    <location>
        <begin position="2343"/>
        <end position="2364"/>
    </location>
</feature>
<dbReference type="SUPFAM" id="SSF49464">
    <property type="entry name" value="Carboxypeptidase regulatory domain-like"/>
    <property type="match status" value="4"/>
</dbReference>
<dbReference type="Gene3D" id="2.60.40.10">
    <property type="entry name" value="Immunoglobulins"/>
    <property type="match status" value="2"/>
</dbReference>
<dbReference type="PROSITE" id="PS50853">
    <property type="entry name" value="FN3"/>
    <property type="match status" value="1"/>
</dbReference>
<dbReference type="InterPro" id="IPR013784">
    <property type="entry name" value="Carb-bd-like_fold"/>
</dbReference>
<feature type="domain" description="Fibronectin type-III" evidence="3">
    <location>
        <begin position="2528"/>
        <end position="2624"/>
    </location>
</feature>
<dbReference type="Proteomes" id="UP000230973">
    <property type="component" value="Unassembled WGS sequence"/>
</dbReference>
<dbReference type="Pfam" id="PF00041">
    <property type="entry name" value="fn3"/>
    <property type="match status" value="1"/>
</dbReference>
<dbReference type="Pfam" id="PF13205">
    <property type="entry name" value="Big_5"/>
    <property type="match status" value="2"/>
</dbReference>
<dbReference type="SUPFAM" id="SSF49452">
    <property type="entry name" value="Starch-binding domain-like"/>
    <property type="match status" value="2"/>
</dbReference>
<dbReference type="CDD" id="cd00063">
    <property type="entry name" value="FN3"/>
    <property type="match status" value="1"/>
</dbReference>
<dbReference type="SMART" id="SM00060">
    <property type="entry name" value="FN3"/>
    <property type="match status" value="2"/>
</dbReference>
<feature type="compositionally biased region" description="Gly residues" evidence="2">
    <location>
        <begin position="2624"/>
        <end position="2634"/>
    </location>
</feature>
<dbReference type="InterPro" id="IPR036116">
    <property type="entry name" value="FN3_sf"/>
</dbReference>
<accession>A0A2M7QC65</accession>
<dbReference type="InterPro" id="IPR014755">
    <property type="entry name" value="Cu-Rt/internalin_Ig-like"/>
</dbReference>
<evidence type="ECO:0000313" key="5">
    <source>
        <dbReference type="Proteomes" id="UP000230973"/>
    </source>
</evidence>
<name>A0A2M7QC65_9BACT</name>
<dbReference type="EMBL" id="PFLC01000003">
    <property type="protein sequence ID" value="PIY63381.1"/>
    <property type="molecule type" value="Genomic_DNA"/>
</dbReference>
<keyword evidence="1" id="KW-0732">Signal</keyword>
<dbReference type="GO" id="GO:0030246">
    <property type="term" value="F:carbohydrate binding"/>
    <property type="evidence" value="ECO:0007669"/>
    <property type="project" value="InterPro"/>
</dbReference>
<comment type="caution">
    <text evidence="4">The sequence shown here is derived from an EMBL/GenBank/DDBJ whole genome shotgun (WGS) entry which is preliminary data.</text>
</comment>